<feature type="signal peptide" evidence="2">
    <location>
        <begin position="1"/>
        <end position="24"/>
    </location>
</feature>
<accession>A0A1I8PNP1</accession>
<dbReference type="InterPro" id="IPR050111">
    <property type="entry name" value="C-type_lectin/snaclec_domain"/>
</dbReference>
<feature type="domain" description="C-type lectin" evidence="3">
    <location>
        <begin position="32"/>
        <end position="152"/>
    </location>
</feature>
<evidence type="ECO:0000256" key="2">
    <source>
        <dbReference type="SAM" id="SignalP"/>
    </source>
</evidence>
<keyword evidence="5" id="KW-1185">Reference proteome</keyword>
<evidence type="ECO:0000313" key="4">
    <source>
        <dbReference type="EnsemblMetazoa" id="SCAU009713-PA"/>
    </source>
</evidence>
<name>A0A1I8PNP1_STOCA</name>
<sequence>MHSCTATLEIRLLALVGLLHLVSGTANWHTASDGRQYLIEEAAKYNWHQAMNQCSRQGLQLVVIDNESKNEALTTLLRAVFGTSRDLWIGHHDEFNTKKDKLRNWYSMSTGEALPFNYWHSGEPNNHWGEHCAQIYGRANFHWNDADCSSKYFGYICEEHLRTTQCRANLEFKRNATNERNTQVSLDFGRTQSNVQQIMKNTRNYTDKLMVEWKIASANILENFRNLQTIIADVGKTINDIYLKTNDDILKLAESTRLHVENTQEKGEQLINDQHAEFGEKLEKLYENVDGIFEE</sequence>
<dbReference type="CDD" id="cd00037">
    <property type="entry name" value="CLECT"/>
    <property type="match status" value="1"/>
</dbReference>
<dbReference type="Pfam" id="PF00059">
    <property type="entry name" value="Lectin_C"/>
    <property type="match status" value="1"/>
</dbReference>
<dbReference type="InterPro" id="IPR001304">
    <property type="entry name" value="C-type_lectin-like"/>
</dbReference>
<dbReference type="PANTHER" id="PTHR22803">
    <property type="entry name" value="MANNOSE, PHOSPHOLIPASE, LECTIN RECEPTOR RELATED"/>
    <property type="match status" value="1"/>
</dbReference>
<dbReference type="Proteomes" id="UP000095300">
    <property type="component" value="Unassembled WGS sequence"/>
</dbReference>
<keyword evidence="2" id="KW-0732">Signal</keyword>
<evidence type="ECO:0000313" key="5">
    <source>
        <dbReference type="Proteomes" id="UP000095300"/>
    </source>
</evidence>
<feature type="chain" id="PRO_5009326974" description="C-type lectin domain-containing protein" evidence="2">
    <location>
        <begin position="25"/>
        <end position="295"/>
    </location>
</feature>
<dbReference type="PROSITE" id="PS00615">
    <property type="entry name" value="C_TYPE_LECTIN_1"/>
    <property type="match status" value="1"/>
</dbReference>
<dbReference type="OrthoDB" id="6691028at2759"/>
<dbReference type="InterPro" id="IPR016186">
    <property type="entry name" value="C-type_lectin-like/link_sf"/>
</dbReference>
<dbReference type="KEGG" id="scac:106090714"/>
<dbReference type="Gene3D" id="3.10.100.10">
    <property type="entry name" value="Mannose-Binding Protein A, subunit A"/>
    <property type="match status" value="1"/>
</dbReference>
<dbReference type="VEuPathDB" id="VectorBase:SCAU009713"/>
<protein>
    <recommendedName>
        <fullName evidence="3">C-type lectin domain-containing protein</fullName>
    </recommendedName>
</protein>
<dbReference type="SMART" id="SM00034">
    <property type="entry name" value="CLECT"/>
    <property type="match status" value="1"/>
</dbReference>
<proteinExistence type="predicted"/>
<dbReference type="PROSITE" id="PS50041">
    <property type="entry name" value="C_TYPE_LECTIN_2"/>
    <property type="match status" value="1"/>
</dbReference>
<evidence type="ECO:0000259" key="3">
    <source>
        <dbReference type="PROSITE" id="PS50041"/>
    </source>
</evidence>
<dbReference type="STRING" id="35570.A0A1I8PNP1"/>
<dbReference type="AlphaFoldDB" id="A0A1I8PNP1"/>
<dbReference type="SUPFAM" id="SSF56436">
    <property type="entry name" value="C-type lectin-like"/>
    <property type="match status" value="1"/>
</dbReference>
<dbReference type="InterPro" id="IPR016187">
    <property type="entry name" value="CTDL_fold"/>
</dbReference>
<dbReference type="InterPro" id="IPR018378">
    <property type="entry name" value="C-type_lectin_CS"/>
</dbReference>
<evidence type="ECO:0000256" key="1">
    <source>
        <dbReference type="ARBA" id="ARBA00023157"/>
    </source>
</evidence>
<dbReference type="EnsemblMetazoa" id="SCAU009713-RA">
    <property type="protein sequence ID" value="SCAU009713-PA"/>
    <property type="gene ID" value="SCAU009713"/>
</dbReference>
<reference evidence="4" key="1">
    <citation type="submission" date="2020-05" db="UniProtKB">
        <authorList>
            <consortium name="EnsemblMetazoa"/>
        </authorList>
    </citation>
    <scope>IDENTIFICATION</scope>
    <source>
        <strain evidence="4">USDA</strain>
    </source>
</reference>
<organism evidence="4 5">
    <name type="scientific">Stomoxys calcitrans</name>
    <name type="common">Stable fly</name>
    <name type="synonym">Conops calcitrans</name>
    <dbReference type="NCBI Taxonomy" id="35570"/>
    <lineage>
        <taxon>Eukaryota</taxon>
        <taxon>Metazoa</taxon>
        <taxon>Ecdysozoa</taxon>
        <taxon>Arthropoda</taxon>
        <taxon>Hexapoda</taxon>
        <taxon>Insecta</taxon>
        <taxon>Pterygota</taxon>
        <taxon>Neoptera</taxon>
        <taxon>Endopterygota</taxon>
        <taxon>Diptera</taxon>
        <taxon>Brachycera</taxon>
        <taxon>Muscomorpha</taxon>
        <taxon>Muscoidea</taxon>
        <taxon>Muscidae</taxon>
        <taxon>Stomoxys</taxon>
    </lineage>
</organism>
<keyword evidence="1" id="KW-1015">Disulfide bond</keyword>
<gene>
    <name evidence="4" type="primary">106090714</name>
</gene>